<evidence type="ECO:0000256" key="1">
    <source>
        <dbReference type="SAM" id="MobiDB-lite"/>
    </source>
</evidence>
<dbReference type="RefSeq" id="XP_017693364.1">
    <property type="nucleotide sequence ID" value="XM_017837875.1"/>
</dbReference>
<gene>
    <name evidence="4 5 6 7 8" type="primary">LOC108508782</name>
</gene>
<dbReference type="GO" id="GO:0016020">
    <property type="term" value="C:membrane"/>
    <property type="evidence" value="ECO:0007669"/>
    <property type="project" value="TreeGrafter"/>
</dbReference>
<dbReference type="PANTHER" id="PTHR10656">
    <property type="entry name" value="CELL FATE DETERMINING PROTEIN MAB21-RELATED"/>
    <property type="match status" value="1"/>
</dbReference>
<proteinExistence type="predicted"/>
<reference evidence="4 5" key="1">
    <citation type="submission" date="2025-04" db="UniProtKB">
        <authorList>
            <consortium name="RefSeq"/>
        </authorList>
    </citation>
    <scope>IDENTIFICATION</scope>
</reference>
<feature type="chain" id="PRO_5044637523" evidence="2">
    <location>
        <begin position="20"/>
        <end position="409"/>
    </location>
</feature>
<dbReference type="Proteomes" id="UP000504624">
    <property type="component" value="Unplaced"/>
</dbReference>
<sequence length="409" mass="45681">MSPTLVLILALLATHPGSKLDYQMDADMAKQMLERENYLHQQMTRLLQEIEEGSTDMVEDPLLSAPQQHWLFWSPAAAALVLLTGGCWLARRRKRASASCREQESSSSKDKGDKKESSRSKEVNKKVSSHSEKKTKEQESSICKEKGDEQESSRSNKKAKEQVSSRCKGKGDEWQSSSTKDKANEQEKLKGPRSSVSSLAVPVPSPMDAFKQNLSSTSKQLKELVGDLLGICRMFSKRNFMPELHPATGTSTSEAWSIHENSINYRLLVILRPPCGHSFSLGPKEQLPASCSCIRVVLECMCSREQLLGKTWCFLHRSGDHLLSDQDSYLLDTLCTGNYLDVKKVVCWVQMLVTSAWLLLPQSRHCQLTVLPSCRSCRFQLTGTPGRQITTEMVFAVQQGSSGAYVSLE</sequence>
<keyword evidence="3" id="KW-1185">Reference proteome</keyword>
<evidence type="ECO:0000313" key="8">
    <source>
        <dbReference type="RefSeq" id="XP_017693366.1"/>
    </source>
</evidence>
<evidence type="ECO:0000313" key="5">
    <source>
        <dbReference type="RefSeq" id="XP_017693363.1"/>
    </source>
</evidence>
<dbReference type="AlphaFoldDB" id="A0A6J0J5A0"/>
<feature type="compositionally biased region" description="Basic and acidic residues" evidence="1">
    <location>
        <begin position="101"/>
        <end position="190"/>
    </location>
</feature>
<dbReference type="PANTHER" id="PTHR10656:SF40">
    <property type="entry name" value="INOSITOL 1,4,5-TRISPHOSPHATE RECEPTOR-INTERACTING PROTEIN-LIKE 1"/>
    <property type="match status" value="1"/>
</dbReference>
<dbReference type="GeneID" id="108508782"/>
<evidence type="ECO:0000313" key="3">
    <source>
        <dbReference type="Proteomes" id="UP000504624"/>
    </source>
</evidence>
<feature type="region of interest" description="Disordered" evidence="1">
    <location>
        <begin position="98"/>
        <end position="202"/>
    </location>
</feature>
<evidence type="ECO:0000313" key="6">
    <source>
        <dbReference type="RefSeq" id="XP_017693364.1"/>
    </source>
</evidence>
<dbReference type="OrthoDB" id="9390510at2759"/>
<dbReference type="RefSeq" id="XP_017693362.1">
    <property type="nucleotide sequence ID" value="XM_017837873.1"/>
</dbReference>
<accession>A0A6J0J5A0</accession>
<name>A0A6J0J5A0_9PASS</name>
<dbReference type="RefSeq" id="XP_017693366.1">
    <property type="nucleotide sequence ID" value="XM_017837877.1"/>
</dbReference>
<evidence type="ECO:0000313" key="4">
    <source>
        <dbReference type="RefSeq" id="XP_017693362.1"/>
    </source>
</evidence>
<evidence type="ECO:0000313" key="7">
    <source>
        <dbReference type="RefSeq" id="XP_017693365.1"/>
    </source>
</evidence>
<organism evidence="3 8">
    <name type="scientific">Lepidothrix coronata</name>
    <name type="common">blue-crowned manakin</name>
    <dbReference type="NCBI Taxonomy" id="321398"/>
    <lineage>
        <taxon>Eukaryota</taxon>
        <taxon>Metazoa</taxon>
        <taxon>Chordata</taxon>
        <taxon>Craniata</taxon>
        <taxon>Vertebrata</taxon>
        <taxon>Euteleostomi</taxon>
        <taxon>Archelosauria</taxon>
        <taxon>Archosauria</taxon>
        <taxon>Dinosauria</taxon>
        <taxon>Saurischia</taxon>
        <taxon>Theropoda</taxon>
        <taxon>Coelurosauria</taxon>
        <taxon>Aves</taxon>
        <taxon>Neognathae</taxon>
        <taxon>Neoaves</taxon>
        <taxon>Telluraves</taxon>
        <taxon>Australaves</taxon>
        <taxon>Passeriformes</taxon>
        <taxon>Pipridae</taxon>
        <taxon>Lepidothrix</taxon>
    </lineage>
</organism>
<keyword evidence="2" id="KW-0732">Signal</keyword>
<evidence type="ECO:0000256" key="2">
    <source>
        <dbReference type="SAM" id="SignalP"/>
    </source>
</evidence>
<protein>
    <submittedName>
        <fullName evidence="4 5">Inositol 1,4,5-trisphosphate receptor-interacting protein-like 1 isoform X1</fullName>
    </submittedName>
</protein>
<feature type="signal peptide" evidence="2">
    <location>
        <begin position="1"/>
        <end position="19"/>
    </location>
</feature>
<dbReference type="RefSeq" id="XP_017693365.1">
    <property type="nucleotide sequence ID" value="XM_017837876.1"/>
</dbReference>
<dbReference type="RefSeq" id="XP_017693363.1">
    <property type="nucleotide sequence ID" value="XM_017837874.1"/>
</dbReference>